<dbReference type="RefSeq" id="WP_276235737.1">
    <property type="nucleotide sequence ID" value="NZ_CP119802.1"/>
</dbReference>
<keyword evidence="1" id="KW-1133">Transmembrane helix</keyword>
<dbReference type="AlphaFoldDB" id="A0ABD5ZME3"/>
<sequence length="140" mass="13957">MATVTTVPRSAGVDRNTLARRGLTAAAFALAGVAAVRLVAVLLAPDLAALDPFGWTPIVLVTLLAAAGGTLVYALLAARETATRDFLALAALVLALSFVPLVTGAAAMPGMTTLGLVVLGVFHVVAAVGIAVPLVGRAAF</sequence>
<comment type="caution">
    <text evidence="2">The sequence shown here is derived from an EMBL/GenBank/DDBJ whole genome shotgun (WGS) entry which is preliminary data.</text>
</comment>
<evidence type="ECO:0000313" key="3">
    <source>
        <dbReference type="Proteomes" id="UP001596398"/>
    </source>
</evidence>
<evidence type="ECO:0000256" key="1">
    <source>
        <dbReference type="SAM" id="Phobius"/>
    </source>
</evidence>
<dbReference type="Proteomes" id="UP001596398">
    <property type="component" value="Unassembled WGS sequence"/>
</dbReference>
<evidence type="ECO:0000313" key="2">
    <source>
        <dbReference type="EMBL" id="MFC7234722.1"/>
    </source>
</evidence>
<keyword evidence="1" id="KW-0472">Membrane</keyword>
<keyword evidence="3" id="KW-1185">Reference proteome</keyword>
<dbReference type="EMBL" id="JBHTAP010000001">
    <property type="protein sequence ID" value="MFC7234722.1"/>
    <property type="molecule type" value="Genomic_DNA"/>
</dbReference>
<feature type="transmembrane region" description="Helical" evidence="1">
    <location>
        <begin position="114"/>
        <end position="135"/>
    </location>
</feature>
<accession>A0ABD5ZME3</accession>
<feature type="transmembrane region" description="Helical" evidence="1">
    <location>
        <begin position="88"/>
        <end position="108"/>
    </location>
</feature>
<proteinExistence type="predicted"/>
<gene>
    <name evidence="2" type="ORF">ACFQJ4_05240</name>
</gene>
<feature type="transmembrane region" description="Helical" evidence="1">
    <location>
        <begin position="23"/>
        <end position="43"/>
    </location>
</feature>
<protein>
    <submittedName>
        <fullName evidence="2">Uncharacterized protein</fullName>
    </submittedName>
</protein>
<keyword evidence="1" id="KW-0812">Transmembrane</keyword>
<reference evidence="2 3" key="1">
    <citation type="journal article" date="2019" name="Int. J. Syst. Evol. Microbiol.">
        <title>The Global Catalogue of Microorganisms (GCM) 10K type strain sequencing project: providing services to taxonomists for standard genome sequencing and annotation.</title>
        <authorList>
            <consortium name="The Broad Institute Genomics Platform"/>
            <consortium name="The Broad Institute Genome Sequencing Center for Infectious Disease"/>
            <person name="Wu L."/>
            <person name="Ma J."/>
        </authorList>
    </citation>
    <scope>NUCLEOTIDE SEQUENCE [LARGE SCALE GENOMIC DNA]</scope>
    <source>
        <strain evidence="2 3">DT85</strain>
    </source>
</reference>
<organism evidence="2 3">
    <name type="scientific">Halosegnis marinus</name>
    <dbReference type="NCBI Taxonomy" id="3034023"/>
    <lineage>
        <taxon>Archaea</taxon>
        <taxon>Methanobacteriati</taxon>
        <taxon>Methanobacteriota</taxon>
        <taxon>Stenosarchaea group</taxon>
        <taxon>Halobacteria</taxon>
        <taxon>Halobacteriales</taxon>
        <taxon>Natronomonadaceae</taxon>
        <taxon>Halosegnis</taxon>
    </lineage>
</organism>
<name>A0ABD5ZME3_9EURY</name>
<dbReference type="GeneID" id="79266391"/>
<feature type="transmembrane region" description="Helical" evidence="1">
    <location>
        <begin position="55"/>
        <end position="76"/>
    </location>
</feature>